<evidence type="ECO:0000256" key="11">
    <source>
        <dbReference type="ARBA" id="ARBA00023136"/>
    </source>
</evidence>
<evidence type="ECO:0000256" key="8">
    <source>
        <dbReference type="ARBA" id="ARBA00022741"/>
    </source>
</evidence>
<comment type="similarity">
    <text evidence="3">Belongs to the glycosyltransferase 31 family. Beta3-Gal-T subfamily.</text>
</comment>
<organism evidence="14 15">
    <name type="scientific">Strongyloides papillosus</name>
    <name type="common">Intestinal threadworm</name>
    <dbReference type="NCBI Taxonomy" id="174720"/>
    <lineage>
        <taxon>Eukaryota</taxon>
        <taxon>Metazoa</taxon>
        <taxon>Ecdysozoa</taxon>
        <taxon>Nematoda</taxon>
        <taxon>Chromadorea</taxon>
        <taxon>Rhabditida</taxon>
        <taxon>Tylenchina</taxon>
        <taxon>Panagrolaimomorpha</taxon>
        <taxon>Strongyloidoidea</taxon>
        <taxon>Strongyloididae</taxon>
        <taxon>Strongyloides</taxon>
    </lineage>
</organism>
<keyword evidence="14" id="KW-1185">Reference proteome</keyword>
<evidence type="ECO:0000256" key="4">
    <source>
        <dbReference type="ARBA" id="ARBA00012557"/>
    </source>
</evidence>
<name>A0A0N5BKR6_STREA</name>
<keyword evidence="5" id="KW-0328">Glycosyltransferase</keyword>
<dbReference type="EC" id="2.4.1.122" evidence="4"/>
<accession>A0A0N5BKR6</accession>
<keyword evidence="9" id="KW-0735">Signal-anchor</keyword>
<evidence type="ECO:0000256" key="12">
    <source>
        <dbReference type="SAM" id="SignalP"/>
    </source>
</evidence>
<dbReference type="GO" id="GO:0000166">
    <property type="term" value="F:nucleotide binding"/>
    <property type="evidence" value="ECO:0007669"/>
    <property type="project" value="UniProtKB-KW"/>
</dbReference>
<dbReference type="PANTHER" id="PTHR23033:SF12">
    <property type="entry name" value="GLYCOPROTEIN-N-ACETYLGALACTOSAMINE 3-BETA-GALACTOSYLTRANSFERASE 1-RELATED"/>
    <property type="match status" value="1"/>
</dbReference>
<evidence type="ECO:0000259" key="13">
    <source>
        <dbReference type="Pfam" id="PF02434"/>
    </source>
</evidence>
<dbReference type="InterPro" id="IPR003378">
    <property type="entry name" value="Fringe-like_glycosylTrfase"/>
</dbReference>
<keyword evidence="8" id="KW-0547">Nucleotide-binding</keyword>
<feature type="signal peptide" evidence="12">
    <location>
        <begin position="1"/>
        <end position="20"/>
    </location>
</feature>
<dbReference type="GO" id="GO:0016263">
    <property type="term" value="F:glycoprotein-N-acetylgalactosamine 3-beta-galactosyltransferase activity"/>
    <property type="evidence" value="ECO:0007669"/>
    <property type="project" value="UniProtKB-EC"/>
</dbReference>
<keyword evidence="7" id="KW-0812">Transmembrane</keyword>
<evidence type="ECO:0000256" key="7">
    <source>
        <dbReference type="ARBA" id="ARBA00022692"/>
    </source>
</evidence>
<evidence type="ECO:0000313" key="15">
    <source>
        <dbReference type="WBParaSite" id="SPAL_0000652100.1"/>
    </source>
</evidence>
<comment type="subcellular location">
    <subcellularLocation>
        <location evidence="1">Membrane</location>
        <topology evidence="1">Single-pass type II membrane protein</topology>
    </subcellularLocation>
</comment>
<dbReference type="Gene3D" id="3.90.550.50">
    <property type="match status" value="1"/>
</dbReference>
<keyword evidence="6" id="KW-0808">Transferase</keyword>
<dbReference type="WBParaSite" id="SPAL_0000652100.1">
    <property type="protein sequence ID" value="SPAL_0000652100.1"/>
    <property type="gene ID" value="SPAL_0000652100"/>
</dbReference>
<dbReference type="Pfam" id="PF02434">
    <property type="entry name" value="Fringe"/>
    <property type="match status" value="1"/>
</dbReference>
<feature type="domain" description="Fringe-like glycosyltransferase" evidence="13">
    <location>
        <begin position="63"/>
        <end position="247"/>
    </location>
</feature>
<keyword evidence="10" id="KW-1133">Transmembrane helix</keyword>
<evidence type="ECO:0000256" key="1">
    <source>
        <dbReference type="ARBA" id="ARBA00004606"/>
    </source>
</evidence>
<keyword evidence="11" id="KW-0472">Membrane</keyword>
<dbReference type="PANTHER" id="PTHR23033">
    <property type="entry name" value="BETA1,3-GALACTOSYLTRANSFERASE"/>
    <property type="match status" value="1"/>
</dbReference>
<protein>
    <recommendedName>
        <fullName evidence="4">N-acetylgalactosaminide beta-1,3-galactosyltransferase</fullName>
        <ecNumber evidence="4">2.4.1.122</ecNumber>
    </recommendedName>
</protein>
<dbReference type="InterPro" id="IPR026050">
    <property type="entry name" value="C1GALT1/C1GALT1_chp1"/>
</dbReference>
<proteinExistence type="inferred from homology"/>
<sequence>MLKLYDLIFICISLLYLVNSVGTVFTNINDETLESEEHDKFQKSYNNSVFEGISQKLKRDIRIFCVILTSPKFKFSKCIPQKMTWLKRCNGYVFASSRNDPTLPSIKSFPKDKYKFSYGKVKNALRWVYKHRKNEYDYVLKADDDAYLVMENLRAFLINENPDDHSYFGFAFRNPPKYHVMGFIQGGSGYVLSRKSFNTLVEKGLSNKKYCSQKKGLSNKKYCSQRNDVPDDVEIGRCLFRMGVNTTFLVDDRNRNSFYPEPITRILAKDKRIMNYYKEKSFIQPERGMEILADFPIAFHRINSDLMYFLEYLFYNAEVIGKKSRLFRMEDNDEDDENEKIKKRMELIKTFSQYNYKKL</sequence>
<feature type="chain" id="PRO_5005894525" description="N-acetylgalactosaminide beta-1,3-galactosyltransferase" evidence="12">
    <location>
        <begin position="21"/>
        <end position="359"/>
    </location>
</feature>
<evidence type="ECO:0000256" key="5">
    <source>
        <dbReference type="ARBA" id="ARBA00022676"/>
    </source>
</evidence>
<evidence type="ECO:0000256" key="9">
    <source>
        <dbReference type="ARBA" id="ARBA00022968"/>
    </source>
</evidence>
<dbReference type="GO" id="GO:0016020">
    <property type="term" value="C:membrane"/>
    <property type="evidence" value="ECO:0007669"/>
    <property type="project" value="UniProtKB-SubCell"/>
</dbReference>
<comment type="pathway">
    <text evidence="2">Protein modification; protein glycosylation.</text>
</comment>
<keyword evidence="12" id="KW-0732">Signal</keyword>
<reference evidence="15" key="1">
    <citation type="submission" date="2017-02" db="UniProtKB">
        <authorList>
            <consortium name="WormBaseParasite"/>
        </authorList>
    </citation>
    <scope>IDENTIFICATION</scope>
</reference>
<evidence type="ECO:0000313" key="14">
    <source>
        <dbReference type="Proteomes" id="UP000046392"/>
    </source>
</evidence>
<evidence type="ECO:0000256" key="6">
    <source>
        <dbReference type="ARBA" id="ARBA00022679"/>
    </source>
</evidence>
<dbReference type="AlphaFoldDB" id="A0A0N5BKR6"/>
<evidence type="ECO:0000256" key="10">
    <source>
        <dbReference type="ARBA" id="ARBA00022989"/>
    </source>
</evidence>
<evidence type="ECO:0000256" key="2">
    <source>
        <dbReference type="ARBA" id="ARBA00004922"/>
    </source>
</evidence>
<dbReference type="STRING" id="174720.A0A0N5BKR6"/>
<dbReference type="Proteomes" id="UP000046392">
    <property type="component" value="Unplaced"/>
</dbReference>
<evidence type="ECO:0000256" key="3">
    <source>
        <dbReference type="ARBA" id="ARBA00006462"/>
    </source>
</evidence>